<dbReference type="RefSeq" id="WP_168662718.1">
    <property type="nucleotide sequence ID" value="NZ_CP051180.1"/>
</dbReference>
<dbReference type="AlphaFoldDB" id="A0A6H1UJ11"/>
<name>A0A6H1UJ11_9GAMM</name>
<dbReference type="EMBL" id="CP051180">
    <property type="protein sequence ID" value="QIZ78600.1"/>
    <property type="molecule type" value="Genomic_DNA"/>
</dbReference>
<protein>
    <recommendedName>
        <fullName evidence="3">Lipoprotein</fullName>
    </recommendedName>
</protein>
<sequence length="163" mass="17530">MKIWKVALLALAVAITGCSDDDDDNDVVAPPVVPVGVTADEATTMTAAVSSVDAITGTISFSLATDEQDPIEQLANIEVMYLGYPPADWQAPASESNFKLRWHQSHLITCTIDSCDGALVEVTPGNYTFTPDAYDWNHEIDTFKYQVVVSGALAETTIDLTAM</sequence>
<accession>A0A6H1UJ11</accession>
<dbReference type="Proteomes" id="UP000501602">
    <property type="component" value="Chromosome"/>
</dbReference>
<gene>
    <name evidence="1" type="ORF">HER31_17840</name>
</gene>
<dbReference type="PROSITE" id="PS51257">
    <property type="entry name" value="PROKAR_LIPOPROTEIN"/>
    <property type="match status" value="1"/>
</dbReference>
<organism evidence="1 2">
    <name type="scientific">Ferrimonas lipolytica</name>
    <dbReference type="NCBI Taxonomy" id="2724191"/>
    <lineage>
        <taxon>Bacteria</taxon>
        <taxon>Pseudomonadati</taxon>
        <taxon>Pseudomonadota</taxon>
        <taxon>Gammaproteobacteria</taxon>
        <taxon>Alteromonadales</taxon>
        <taxon>Ferrimonadaceae</taxon>
        <taxon>Ferrimonas</taxon>
    </lineage>
</organism>
<evidence type="ECO:0008006" key="3">
    <source>
        <dbReference type="Google" id="ProtNLM"/>
    </source>
</evidence>
<evidence type="ECO:0000313" key="1">
    <source>
        <dbReference type="EMBL" id="QIZ78600.1"/>
    </source>
</evidence>
<reference evidence="1 2" key="1">
    <citation type="submission" date="2020-04" db="EMBL/GenBank/DDBJ databases">
        <title>Ferrimonas sp. S7 isolated from sea water.</title>
        <authorList>
            <person name="Bae S.S."/>
            <person name="Baek K."/>
        </authorList>
    </citation>
    <scope>NUCLEOTIDE SEQUENCE [LARGE SCALE GENOMIC DNA]</scope>
    <source>
        <strain evidence="1 2">S7</strain>
    </source>
</reference>
<dbReference type="KEGG" id="fes:HER31_17840"/>
<proteinExistence type="predicted"/>
<evidence type="ECO:0000313" key="2">
    <source>
        <dbReference type="Proteomes" id="UP000501602"/>
    </source>
</evidence>
<keyword evidence="2" id="KW-1185">Reference proteome</keyword>